<reference evidence="2 3" key="1">
    <citation type="submission" date="2016-10" db="EMBL/GenBank/DDBJ databases">
        <authorList>
            <person name="de Groot N.N."/>
        </authorList>
    </citation>
    <scope>NUCLEOTIDE SEQUENCE [LARGE SCALE GENOMIC DNA]</scope>
    <source>
        <strain evidence="2 3">DSM 1283</strain>
    </source>
</reference>
<feature type="domain" description="AB hydrolase-1" evidence="1">
    <location>
        <begin position="20"/>
        <end position="252"/>
    </location>
</feature>
<sequence>MSYIEYKEKKVYYETHGQGKPLVLLNGIMMSTLSWKVFIDAFSKSNQLILVDFLDQGRTDKMEGISYTQEEQGEVLKTLLDELNINKINIVGISYGGEVALEFAVKYQQYIEKLVLFNTTAKTSPWLRDIGTGWNRSASDALDYYCTTIPVIYSPQFYTEKSEWMDKRKKFLTENVFNQKPFMDSMIRLTESAEHHDVVDKLSSIKIPTLIVCCENDYITPMSEQKQLNELIQGSQLVMLPNTGHASMYERPVVFASLVLGFINLEQTEFII</sequence>
<dbReference type="InterPro" id="IPR000073">
    <property type="entry name" value="AB_hydrolase_1"/>
</dbReference>
<accession>A0A1I5IXJ5</accession>
<dbReference type="RefSeq" id="WP_091689000.1">
    <property type="nucleotide sequence ID" value="NZ_BAABFM010000036.1"/>
</dbReference>
<evidence type="ECO:0000313" key="3">
    <source>
        <dbReference type="Proteomes" id="UP000198806"/>
    </source>
</evidence>
<dbReference type="STRING" id="1527.SAMN04489757_15524"/>
<protein>
    <submittedName>
        <fullName evidence="2">Pimeloyl-ACP methyl ester carboxylesterase</fullName>
    </submittedName>
</protein>
<dbReference type="SUPFAM" id="SSF53474">
    <property type="entry name" value="alpha/beta-Hydrolases"/>
    <property type="match status" value="1"/>
</dbReference>
<evidence type="ECO:0000313" key="2">
    <source>
        <dbReference type="EMBL" id="SFO64906.1"/>
    </source>
</evidence>
<name>A0A1I5IXJ5_9FIRM</name>
<dbReference type="AlphaFoldDB" id="A0A1I5IXJ5"/>
<dbReference type="Proteomes" id="UP000198806">
    <property type="component" value="Unassembled WGS sequence"/>
</dbReference>
<organism evidence="2 3">
    <name type="scientific">Anaerocolumna aminovalerica</name>
    <dbReference type="NCBI Taxonomy" id="1527"/>
    <lineage>
        <taxon>Bacteria</taxon>
        <taxon>Bacillati</taxon>
        <taxon>Bacillota</taxon>
        <taxon>Clostridia</taxon>
        <taxon>Lachnospirales</taxon>
        <taxon>Lachnospiraceae</taxon>
        <taxon>Anaerocolumna</taxon>
    </lineage>
</organism>
<dbReference type="Gene3D" id="3.40.50.1820">
    <property type="entry name" value="alpha/beta hydrolase"/>
    <property type="match status" value="1"/>
</dbReference>
<gene>
    <name evidence="2" type="ORF">SAMN04489757_15524</name>
</gene>
<dbReference type="GO" id="GO:0016020">
    <property type="term" value="C:membrane"/>
    <property type="evidence" value="ECO:0007669"/>
    <property type="project" value="TreeGrafter"/>
</dbReference>
<dbReference type="EMBL" id="FOWD01000055">
    <property type="protein sequence ID" value="SFO64906.1"/>
    <property type="molecule type" value="Genomic_DNA"/>
</dbReference>
<dbReference type="PANTHER" id="PTHR43798">
    <property type="entry name" value="MONOACYLGLYCEROL LIPASE"/>
    <property type="match status" value="1"/>
</dbReference>
<keyword evidence="3" id="KW-1185">Reference proteome</keyword>
<dbReference type="InterPro" id="IPR029058">
    <property type="entry name" value="AB_hydrolase_fold"/>
</dbReference>
<dbReference type="OrthoDB" id="9776303at2"/>
<dbReference type="Pfam" id="PF00561">
    <property type="entry name" value="Abhydrolase_1"/>
    <property type="match status" value="1"/>
</dbReference>
<evidence type="ECO:0000259" key="1">
    <source>
        <dbReference type="Pfam" id="PF00561"/>
    </source>
</evidence>
<proteinExistence type="predicted"/>
<dbReference type="InterPro" id="IPR050266">
    <property type="entry name" value="AB_hydrolase_sf"/>
</dbReference>
<dbReference type="PRINTS" id="PR00111">
    <property type="entry name" value="ABHYDROLASE"/>
</dbReference>
<dbReference type="PANTHER" id="PTHR43798:SF33">
    <property type="entry name" value="HYDROLASE, PUTATIVE (AFU_ORTHOLOGUE AFUA_2G14860)-RELATED"/>
    <property type="match status" value="1"/>
</dbReference>